<dbReference type="SUPFAM" id="SSF51735">
    <property type="entry name" value="NAD(P)-binding Rossmann-fold domains"/>
    <property type="match status" value="1"/>
</dbReference>
<comment type="catalytic activity">
    <reaction evidence="10">
        <text>a (3Z)-enoyl-CoA = a 4-saturated (2E)-enoyl-CoA</text>
        <dbReference type="Rhea" id="RHEA:45900"/>
        <dbReference type="ChEBI" id="CHEBI:85097"/>
        <dbReference type="ChEBI" id="CHEBI:85489"/>
        <dbReference type="EC" id="5.3.3.8"/>
    </reaction>
    <physiologicalReaction direction="left-to-right" evidence="10">
        <dbReference type="Rhea" id="RHEA:45901"/>
    </physiologicalReaction>
</comment>
<dbReference type="EMBL" id="KB303371">
    <property type="protein sequence ID" value="ELU03221.1"/>
    <property type="molecule type" value="Genomic_DNA"/>
</dbReference>
<organism evidence="24">
    <name type="scientific">Capitella teleta</name>
    <name type="common">Polychaete worm</name>
    <dbReference type="NCBI Taxonomy" id="283909"/>
    <lineage>
        <taxon>Eukaryota</taxon>
        <taxon>Metazoa</taxon>
        <taxon>Spiralia</taxon>
        <taxon>Lophotrochozoa</taxon>
        <taxon>Annelida</taxon>
        <taxon>Polychaeta</taxon>
        <taxon>Sedentaria</taxon>
        <taxon>Scolecida</taxon>
        <taxon>Capitellidae</taxon>
        <taxon>Capitella</taxon>
    </lineage>
</organism>
<evidence type="ECO:0000256" key="10">
    <source>
        <dbReference type="ARBA" id="ARBA00035959"/>
    </source>
</evidence>
<name>R7UAQ8_CAPTE</name>
<evidence type="ECO:0000256" key="21">
    <source>
        <dbReference type="ARBA" id="ARBA00048911"/>
    </source>
</evidence>
<dbReference type="InterPro" id="IPR001753">
    <property type="entry name" value="Enoyl-CoA_hydra/iso"/>
</dbReference>
<evidence type="ECO:0000256" key="9">
    <source>
        <dbReference type="ARBA" id="ARBA00035949"/>
    </source>
</evidence>
<dbReference type="Pfam" id="PF02737">
    <property type="entry name" value="3HCDH_N"/>
    <property type="match status" value="1"/>
</dbReference>
<dbReference type="GO" id="GO:0004165">
    <property type="term" value="F:delta(3)-delta(2)-enoyl-CoA isomerase activity"/>
    <property type="evidence" value="ECO:0007669"/>
    <property type="project" value="UniProtKB-EC"/>
</dbReference>
<evidence type="ECO:0000256" key="14">
    <source>
        <dbReference type="ARBA" id="ARBA00036472"/>
    </source>
</evidence>
<comment type="catalytic activity">
    <reaction evidence="9">
        <text>a (3E)-enoyl-CoA = a 4-saturated (2E)-enoyl-CoA</text>
        <dbReference type="Rhea" id="RHEA:45228"/>
        <dbReference type="ChEBI" id="CHEBI:58521"/>
        <dbReference type="ChEBI" id="CHEBI:85097"/>
        <dbReference type="EC" id="5.3.3.8"/>
    </reaction>
    <physiologicalReaction direction="left-to-right" evidence="9">
        <dbReference type="Rhea" id="RHEA:45229"/>
    </physiologicalReaction>
</comment>
<evidence type="ECO:0000256" key="8">
    <source>
        <dbReference type="ARBA" id="ARBA00035909"/>
    </source>
</evidence>
<keyword evidence="5" id="KW-0511">Multifunctional enzyme</keyword>
<comment type="catalytic activity">
    <reaction evidence="7">
        <text>(3E,5Z)-octadienoyl-CoA = (2E,5Z)-octadienoyl-CoA</text>
        <dbReference type="Rhea" id="RHEA:49932"/>
        <dbReference type="ChEBI" id="CHEBI:85108"/>
        <dbReference type="ChEBI" id="CHEBI:131990"/>
    </reaction>
    <physiologicalReaction direction="right-to-left" evidence="7">
        <dbReference type="Rhea" id="RHEA:49934"/>
    </physiologicalReaction>
</comment>
<proteinExistence type="inferred from homology"/>
<reference evidence="26" key="1">
    <citation type="submission" date="2012-12" db="EMBL/GenBank/DDBJ databases">
        <authorList>
            <person name="Hellsten U."/>
            <person name="Grimwood J."/>
            <person name="Chapman J.A."/>
            <person name="Shapiro H."/>
            <person name="Aerts A."/>
            <person name="Otillar R.P."/>
            <person name="Terry A.Y."/>
            <person name="Boore J.L."/>
            <person name="Simakov O."/>
            <person name="Marletaz F."/>
            <person name="Cho S.-J."/>
            <person name="Edsinger-Gonzales E."/>
            <person name="Havlak P."/>
            <person name="Kuo D.-H."/>
            <person name="Larsson T."/>
            <person name="Lv J."/>
            <person name="Arendt D."/>
            <person name="Savage R."/>
            <person name="Osoegawa K."/>
            <person name="de Jong P."/>
            <person name="Lindberg D.R."/>
            <person name="Seaver E.C."/>
            <person name="Weisblat D.A."/>
            <person name="Putnam N.H."/>
            <person name="Grigoriev I.V."/>
            <person name="Rokhsar D.S."/>
        </authorList>
    </citation>
    <scope>NUCLEOTIDE SEQUENCE</scope>
    <source>
        <strain evidence="26">I ESC-2004</strain>
    </source>
</reference>
<dbReference type="InterPro" id="IPR036291">
    <property type="entry name" value="NAD(P)-bd_dom_sf"/>
</dbReference>
<evidence type="ECO:0000256" key="15">
    <source>
        <dbReference type="ARBA" id="ARBA00036570"/>
    </source>
</evidence>
<comment type="catalytic activity">
    <reaction evidence="11">
        <text>(3Z)-hexenoyl-CoA = (2E)-hexenoyl-CoA</text>
        <dbReference type="Rhea" id="RHEA:45748"/>
        <dbReference type="ChEBI" id="CHEBI:62077"/>
        <dbReference type="ChEBI" id="CHEBI:85415"/>
    </reaction>
    <physiologicalReaction direction="left-to-right" evidence="11">
        <dbReference type="Rhea" id="RHEA:45749"/>
    </physiologicalReaction>
</comment>
<evidence type="ECO:0000256" key="11">
    <source>
        <dbReference type="ARBA" id="ARBA00036336"/>
    </source>
</evidence>
<dbReference type="InterPro" id="IPR006176">
    <property type="entry name" value="3-OHacyl-CoA_DH_NAD-bd"/>
</dbReference>
<comment type="catalytic activity">
    <reaction evidence="8">
        <text>a 4-saturated-(3S)-3-hydroxyacyl-CoA = a (3E)-enoyl-CoA + H2O</text>
        <dbReference type="Rhea" id="RHEA:20724"/>
        <dbReference type="ChEBI" id="CHEBI:15377"/>
        <dbReference type="ChEBI" id="CHEBI:58521"/>
        <dbReference type="ChEBI" id="CHEBI:137480"/>
        <dbReference type="EC" id="4.2.1.17"/>
    </reaction>
    <physiologicalReaction direction="left-to-right" evidence="8">
        <dbReference type="Rhea" id="RHEA:20725"/>
    </physiologicalReaction>
</comment>
<accession>R7UAQ8</accession>
<dbReference type="GO" id="GO:0070403">
    <property type="term" value="F:NAD+ binding"/>
    <property type="evidence" value="ECO:0007669"/>
    <property type="project" value="InterPro"/>
</dbReference>
<evidence type="ECO:0000256" key="7">
    <source>
        <dbReference type="ARBA" id="ARBA00035863"/>
    </source>
</evidence>
<dbReference type="GO" id="GO:0003857">
    <property type="term" value="F:(3S)-3-hydroxyacyl-CoA dehydrogenase (NAD+) activity"/>
    <property type="evidence" value="ECO:0007669"/>
    <property type="project" value="UniProtKB-EC"/>
</dbReference>
<keyword evidence="4" id="KW-0456">Lyase</keyword>
<evidence type="ECO:0000256" key="2">
    <source>
        <dbReference type="ARBA" id="ARBA00023002"/>
    </source>
</evidence>
<feature type="domain" description="3-hydroxyacyl-CoA dehydrogenase NAD binding" evidence="23">
    <location>
        <begin position="326"/>
        <end position="496"/>
    </location>
</feature>
<dbReference type="GO" id="GO:0006635">
    <property type="term" value="P:fatty acid beta-oxidation"/>
    <property type="evidence" value="ECO:0007669"/>
    <property type="project" value="TreeGrafter"/>
</dbReference>
<evidence type="ECO:0000256" key="3">
    <source>
        <dbReference type="ARBA" id="ARBA00023235"/>
    </source>
</evidence>
<comment type="catalytic activity">
    <reaction evidence="6">
        <text>(3S)-hydroxydecanoyl-CoA = (2E)-decenoyl-CoA + H2O</text>
        <dbReference type="Rhea" id="RHEA:31191"/>
        <dbReference type="ChEBI" id="CHEBI:15377"/>
        <dbReference type="ChEBI" id="CHEBI:61406"/>
        <dbReference type="ChEBI" id="CHEBI:62616"/>
    </reaction>
    <physiologicalReaction direction="right-to-left" evidence="6">
        <dbReference type="Rhea" id="RHEA:31193"/>
    </physiologicalReaction>
</comment>
<comment type="catalytic activity">
    <reaction evidence="16">
        <text>(3E)-decenoyl-CoA = (2E)-decenoyl-CoA</text>
        <dbReference type="Rhea" id="RHEA:45752"/>
        <dbReference type="ChEBI" id="CHEBI:61406"/>
        <dbReference type="ChEBI" id="CHEBI:84793"/>
    </reaction>
    <physiologicalReaction direction="left-to-right" evidence="16">
        <dbReference type="Rhea" id="RHEA:45753"/>
    </physiologicalReaction>
</comment>
<comment type="catalytic activity">
    <reaction evidence="22">
        <text>(3S)-hydroxyhexadecanedioyl-CoA + NAD(+) = 3-oxohexadecanedioyl-CoA + NADH + H(+)</text>
        <dbReference type="Rhea" id="RHEA:40267"/>
        <dbReference type="ChEBI" id="CHEBI:15378"/>
        <dbReference type="ChEBI" id="CHEBI:57540"/>
        <dbReference type="ChEBI" id="CHEBI:57945"/>
        <dbReference type="ChEBI" id="CHEBI:77080"/>
        <dbReference type="ChEBI" id="CHEBI:77081"/>
    </reaction>
    <physiologicalReaction direction="left-to-right" evidence="22">
        <dbReference type="Rhea" id="RHEA:40268"/>
    </physiologicalReaction>
</comment>
<evidence type="ECO:0000256" key="12">
    <source>
        <dbReference type="ARBA" id="ARBA00036353"/>
    </source>
</evidence>
<dbReference type="EMBL" id="AMQN01008529">
    <property type="status" value="NOT_ANNOTATED_CDS"/>
    <property type="molecule type" value="Genomic_DNA"/>
</dbReference>
<dbReference type="SUPFAM" id="SSF48179">
    <property type="entry name" value="6-phosphogluconate dehydrogenase C-terminal domain-like"/>
    <property type="match status" value="1"/>
</dbReference>
<evidence type="ECO:0000256" key="17">
    <source>
        <dbReference type="ARBA" id="ARBA00036989"/>
    </source>
</evidence>
<comment type="catalytic activity">
    <reaction evidence="21">
        <text>a (3S)-3-hydroxyacyl-CoA + NAD(+) = a 3-oxoacyl-CoA + NADH + H(+)</text>
        <dbReference type="Rhea" id="RHEA:22432"/>
        <dbReference type="ChEBI" id="CHEBI:15378"/>
        <dbReference type="ChEBI" id="CHEBI:57318"/>
        <dbReference type="ChEBI" id="CHEBI:57540"/>
        <dbReference type="ChEBI" id="CHEBI:57945"/>
        <dbReference type="ChEBI" id="CHEBI:90726"/>
        <dbReference type="EC" id="1.1.1.35"/>
    </reaction>
    <physiologicalReaction direction="left-to-right" evidence="21">
        <dbReference type="Rhea" id="RHEA:22433"/>
    </physiologicalReaction>
</comment>
<dbReference type="PANTHER" id="PTHR23309:SF49">
    <property type="entry name" value="PEROXISOMAL BIFUNCTIONAL ENZYME"/>
    <property type="match status" value="1"/>
</dbReference>
<dbReference type="GO" id="GO:0004300">
    <property type="term" value="F:enoyl-CoA hydratase activity"/>
    <property type="evidence" value="ECO:0007669"/>
    <property type="project" value="UniProtKB-EC"/>
</dbReference>
<dbReference type="AlphaFoldDB" id="R7UAQ8"/>
<evidence type="ECO:0000256" key="13">
    <source>
        <dbReference type="ARBA" id="ARBA00036370"/>
    </source>
</evidence>
<dbReference type="SUPFAM" id="SSF52096">
    <property type="entry name" value="ClpP/crotonase"/>
    <property type="match status" value="1"/>
</dbReference>
<evidence type="ECO:0000256" key="19">
    <source>
        <dbReference type="ARBA" id="ARBA00039632"/>
    </source>
</evidence>
<keyword evidence="3" id="KW-0413">Isomerase</keyword>
<comment type="pathway">
    <text evidence="1">Lipid metabolism; fatty acid beta-oxidation.</text>
</comment>
<dbReference type="STRING" id="283909.R7UAQ8"/>
<evidence type="ECO:0000256" key="16">
    <source>
        <dbReference type="ARBA" id="ARBA00036656"/>
    </source>
</evidence>
<dbReference type="PANTHER" id="PTHR23309">
    <property type="entry name" value="3-HYDROXYACYL-COA DEHYROGENASE"/>
    <property type="match status" value="1"/>
</dbReference>
<protein>
    <recommendedName>
        <fullName evidence="19">Peroxisomal bifunctional enzyme</fullName>
    </recommendedName>
    <alternativeName>
        <fullName evidence="20">Multifunctional enzyme 1</fullName>
    </alternativeName>
</protein>
<dbReference type="EnsemblMetazoa" id="CapteT211159">
    <property type="protein sequence ID" value="CapteP211159"/>
    <property type="gene ID" value="CapteG211159"/>
</dbReference>
<evidence type="ECO:0000256" key="1">
    <source>
        <dbReference type="ARBA" id="ARBA00005005"/>
    </source>
</evidence>
<evidence type="ECO:0000256" key="22">
    <source>
        <dbReference type="ARBA" id="ARBA00049448"/>
    </source>
</evidence>
<reference evidence="24 26" key="2">
    <citation type="journal article" date="2013" name="Nature">
        <title>Insights into bilaterian evolution from three spiralian genomes.</title>
        <authorList>
            <person name="Simakov O."/>
            <person name="Marletaz F."/>
            <person name="Cho S.J."/>
            <person name="Edsinger-Gonzales E."/>
            <person name="Havlak P."/>
            <person name="Hellsten U."/>
            <person name="Kuo D.H."/>
            <person name="Larsson T."/>
            <person name="Lv J."/>
            <person name="Arendt D."/>
            <person name="Savage R."/>
            <person name="Osoegawa K."/>
            <person name="de Jong P."/>
            <person name="Grimwood J."/>
            <person name="Chapman J.A."/>
            <person name="Shapiro H."/>
            <person name="Aerts A."/>
            <person name="Otillar R.P."/>
            <person name="Terry A.Y."/>
            <person name="Boore J.L."/>
            <person name="Grigoriev I.V."/>
            <person name="Lindberg D.R."/>
            <person name="Seaver E.C."/>
            <person name="Weisblat D.A."/>
            <person name="Putnam N.H."/>
            <person name="Rokhsar D.S."/>
        </authorList>
    </citation>
    <scope>NUCLEOTIDE SEQUENCE</scope>
    <source>
        <strain evidence="24 26">I ESC-2004</strain>
    </source>
</reference>
<gene>
    <name evidence="24" type="ORF">CAPTEDRAFT_211159</name>
</gene>
<comment type="catalytic activity">
    <reaction evidence="17">
        <text>(2E)-hexadecenedioyl-CoA + H2O = (3S)-hydroxyhexadecanedioyl-CoA</text>
        <dbReference type="Rhea" id="RHEA:40259"/>
        <dbReference type="ChEBI" id="CHEBI:15377"/>
        <dbReference type="ChEBI" id="CHEBI:77075"/>
        <dbReference type="ChEBI" id="CHEBI:77080"/>
    </reaction>
    <physiologicalReaction direction="left-to-right" evidence="17">
        <dbReference type="Rhea" id="RHEA:40260"/>
    </physiologicalReaction>
</comment>
<keyword evidence="26" id="KW-1185">Reference proteome</keyword>
<dbReference type="FunFam" id="3.40.50.720:FF:000009">
    <property type="entry name" value="Fatty oxidation complex, alpha subunit"/>
    <property type="match status" value="1"/>
</dbReference>
<evidence type="ECO:0000256" key="6">
    <source>
        <dbReference type="ARBA" id="ARBA00035760"/>
    </source>
</evidence>
<evidence type="ECO:0000256" key="5">
    <source>
        <dbReference type="ARBA" id="ARBA00023268"/>
    </source>
</evidence>
<keyword evidence="2" id="KW-0560">Oxidoreductase</keyword>
<evidence type="ECO:0000259" key="23">
    <source>
        <dbReference type="Pfam" id="PF02737"/>
    </source>
</evidence>
<dbReference type="InterPro" id="IPR008927">
    <property type="entry name" value="6-PGluconate_DH-like_C_sf"/>
</dbReference>
<dbReference type="Gene3D" id="3.40.50.720">
    <property type="entry name" value="NAD(P)-binding Rossmann-like Domain"/>
    <property type="match status" value="1"/>
</dbReference>
<dbReference type="GO" id="GO:0005777">
    <property type="term" value="C:peroxisome"/>
    <property type="evidence" value="ECO:0007669"/>
    <property type="project" value="TreeGrafter"/>
</dbReference>
<reference evidence="25" key="3">
    <citation type="submission" date="2015-06" db="UniProtKB">
        <authorList>
            <consortium name="EnsemblMetazoa"/>
        </authorList>
    </citation>
    <scope>IDENTIFICATION</scope>
</reference>
<comment type="catalytic activity">
    <reaction evidence="15">
        <text>(3E,5Z)-tetradecadienoyl-CoA = (2E,5Z)-tetradecadienoyl-CoA</text>
        <dbReference type="Rhea" id="RHEA:47464"/>
        <dbReference type="ChEBI" id="CHEBI:71586"/>
        <dbReference type="ChEBI" id="CHEBI:87701"/>
    </reaction>
    <physiologicalReaction direction="right-to-left" evidence="15">
        <dbReference type="Rhea" id="RHEA:47466"/>
    </physiologicalReaction>
</comment>
<dbReference type="OrthoDB" id="2018133at2759"/>
<comment type="catalytic activity">
    <reaction evidence="14">
        <text>(2S,3S)-3-hydroxy-2-methylbutanoyl-CoA = (2E)-2-methylbut-2-enoyl-CoA + H2O</text>
        <dbReference type="Rhea" id="RHEA:31119"/>
        <dbReference type="ChEBI" id="CHEBI:15377"/>
        <dbReference type="ChEBI" id="CHEBI:57312"/>
        <dbReference type="ChEBI" id="CHEBI:57337"/>
    </reaction>
    <physiologicalReaction direction="right-to-left" evidence="14">
        <dbReference type="Rhea" id="RHEA:31121"/>
    </physiologicalReaction>
</comment>
<comment type="catalytic activity">
    <reaction evidence="12">
        <text>(3E)-hexenoyl-CoA = (2E)-hexenoyl-CoA</text>
        <dbReference type="Rhea" id="RHEA:45736"/>
        <dbReference type="ChEBI" id="CHEBI:62077"/>
        <dbReference type="ChEBI" id="CHEBI:84790"/>
    </reaction>
    <physiologicalReaction direction="left-to-right" evidence="12">
        <dbReference type="Rhea" id="RHEA:45737"/>
    </physiologicalReaction>
</comment>
<evidence type="ECO:0000256" key="20">
    <source>
        <dbReference type="ARBA" id="ARBA00042031"/>
    </source>
</evidence>
<dbReference type="Pfam" id="PF00378">
    <property type="entry name" value="ECH_1"/>
    <property type="match status" value="1"/>
</dbReference>
<sequence>MVDYIARDDVALLQINNPPVNALSHRARVALKDGLKKAGQDPHIKSIVISGKENFIAGVDIKEFASGSTADPTKRRLGAMKPTILEVSLLCNLIESSGKPVVAAIKGLAIGGGHEIAISCHYRIAHEKSKFAFPEVNIGIVPSAGGTQRFPRLVGLKTALDLIPSGRHIGAAQAFKLGIVDKVVRGDVVEEAVKFAQSIAGEPLLDRRTSERSVMGTENVVDLRDGTNPFLIRVELIEIISAALKLAMKEKKGMIAPIHCIKAVMGSLLPFEQGMQVEAAEADIVFTSGQTEALQYAFFAQRAASKWLLPCGASFKTVKGRPIRNAAVIGAGTMGTGIAMAMLNAGIPVTLVEQDRKFMDKGVSLLKLLYAGSVSLRKITQDECDAILSKLTTAVGYKSLTNVDLVIVAVCENMALKKQIFAELDRICPSETFLWSNTSAVDIDEIASATRRPDKVLGTHFFVPAYHMKLLGNVRGKLTSAETIASAQMFGTRIGQLWLLGYGWPRHTGGPMYYANMVGLDKIYNRICHYNELHKHSAHWQPSLLLKKLVASKTPMKDWVEVAQASSKL</sequence>
<dbReference type="Gene3D" id="3.90.226.10">
    <property type="entry name" value="2-enoyl-CoA Hydratase, Chain A, domain 1"/>
    <property type="match status" value="1"/>
</dbReference>
<dbReference type="InterPro" id="IPR029045">
    <property type="entry name" value="ClpP/crotonase-like_dom_sf"/>
</dbReference>
<evidence type="ECO:0000313" key="24">
    <source>
        <dbReference type="EMBL" id="ELU03221.1"/>
    </source>
</evidence>
<evidence type="ECO:0000313" key="26">
    <source>
        <dbReference type="Proteomes" id="UP000014760"/>
    </source>
</evidence>
<evidence type="ECO:0000256" key="4">
    <source>
        <dbReference type="ARBA" id="ARBA00023239"/>
    </source>
</evidence>
<comment type="catalytic activity">
    <reaction evidence="13">
        <text>(3S)-hydroxyhexanoyl-CoA = (2E)-hexenoyl-CoA + H2O</text>
        <dbReference type="Rhea" id="RHEA:30547"/>
        <dbReference type="ChEBI" id="CHEBI:15377"/>
        <dbReference type="ChEBI" id="CHEBI:62075"/>
        <dbReference type="ChEBI" id="CHEBI:62077"/>
    </reaction>
    <physiologicalReaction direction="right-to-left" evidence="13">
        <dbReference type="Rhea" id="RHEA:30549"/>
    </physiologicalReaction>
</comment>
<dbReference type="CDD" id="cd06558">
    <property type="entry name" value="crotonase-like"/>
    <property type="match status" value="1"/>
</dbReference>
<comment type="similarity">
    <text evidence="18">In the C-terminal section; belongs to the 3-hydroxyacyl-CoA dehydrogenase family.</text>
</comment>
<dbReference type="EMBL" id="AMQN01008528">
    <property type="status" value="NOT_ANNOTATED_CDS"/>
    <property type="molecule type" value="Genomic_DNA"/>
</dbReference>
<dbReference type="HOGENOM" id="CLU_009834_16_3_1"/>
<evidence type="ECO:0000256" key="18">
    <source>
        <dbReference type="ARBA" id="ARBA00038365"/>
    </source>
</evidence>
<dbReference type="Proteomes" id="UP000014760">
    <property type="component" value="Unassembled WGS sequence"/>
</dbReference>
<evidence type="ECO:0000313" key="25">
    <source>
        <dbReference type="EnsemblMetazoa" id="CapteP211159"/>
    </source>
</evidence>
<dbReference type="OMA" id="TTSRNWA"/>